<protein>
    <recommendedName>
        <fullName evidence="4">L-aspartate oxidase</fullName>
        <ecNumber evidence="4">1.4.3.16</ecNumber>
    </recommendedName>
</protein>
<evidence type="ECO:0000256" key="3">
    <source>
        <dbReference type="ARBA" id="ARBA00008562"/>
    </source>
</evidence>
<keyword evidence="6" id="KW-0662">Pyridine nucleotide biosynthesis</keyword>
<dbReference type="PANTHER" id="PTHR42716:SF2">
    <property type="entry name" value="L-ASPARTATE OXIDASE, CHLOROPLASTIC"/>
    <property type="match status" value="1"/>
</dbReference>
<sequence>HKPKNEILSHFPSIASMCLQHGLDITRNPIPVVPAAHYMCGGVHARLQGETNAKGLYVACEVECTGLHGANRLASNSLLKALIL</sequence>
<keyword evidence="8" id="KW-0560">Oxidoreductase</keyword>
<accession>A0A392PXW0</accession>
<evidence type="ECO:0000256" key="7">
    <source>
        <dbReference type="ARBA" id="ARBA00022827"/>
    </source>
</evidence>
<evidence type="ECO:0000259" key="9">
    <source>
        <dbReference type="Pfam" id="PF00890"/>
    </source>
</evidence>
<evidence type="ECO:0000256" key="4">
    <source>
        <dbReference type="ARBA" id="ARBA00012173"/>
    </source>
</evidence>
<evidence type="ECO:0000313" key="11">
    <source>
        <dbReference type="Proteomes" id="UP000265520"/>
    </source>
</evidence>
<dbReference type="InterPro" id="IPR027477">
    <property type="entry name" value="Succ_DH/fumarate_Rdtase_cat_sf"/>
</dbReference>
<dbReference type="Pfam" id="PF00890">
    <property type="entry name" value="FAD_binding_2"/>
    <property type="match status" value="1"/>
</dbReference>
<dbReference type="SUPFAM" id="SSF56425">
    <property type="entry name" value="Succinate dehydrogenase/fumarate reductase flavoprotein, catalytic domain"/>
    <property type="match status" value="1"/>
</dbReference>
<organism evidence="10 11">
    <name type="scientific">Trifolium medium</name>
    <dbReference type="NCBI Taxonomy" id="97028"/>
    <lineage>
        <taxon>Eukaryota</taxon>
        <taxon>Viridiplantae</taxon>
        <taxon>Streptophyta</taxon>
        <taxon>Embryophyta</taxon>
        <taxon>Tracheophyta</taxon>
        <taxon>Spermatophyta</taxon>
        <taxon>Magnoliopsida</taxon>
        <taxon>eudicotyledons</taxon>
        <taxon>Gunneridae</taxon>
        <taxon>Pentapetalae</taxon>
        <taxon>rosids</taxon>
        <taxon>fabids</taxon>
        <taxon>Fabales</taxon>
        <taxon>Fabaceae</taxon>
        <taxon>Papilionoideae</taxon>
        <taxon>50 kb inversion clade</taxon>
        <taxon>NPAAA clade</taxon>
        <taxon>Hologalegina</taxon>
        <taxon>IRL clade</taxon>
        <taxon>Trifolieae</taxon>
        <taxon>Trifolium</taxon>
    </lineage>
</organism>
<dbReference type="GO" id="GO:0008734">
    <property type="term" value="F:L-aspartate oxidase activity"/>
    <property type="evidence" value="ECO:0007669"/>
    <property type="project" value="UniProtKB-EC"/>
</dbReference>
<comment type="pathway">
    <text evidence="2">Cofactor biosynthesis; NAD(+) biosynthesis; iminoaspartate from L-aspartate (oxidase route): step 1/1.</text>
</comment>
<name>A0A392PXW0_9FABA</name>
<keyword evidence="7" id="KW-0274">FAD</keyword>
<evidence type="ECO:0000256" key="2">
    <source>
        <dbReference type="ARBA" id="ARBA00004950"/>
    </source>
</evidence>
<keyword evidence="5" id="KW-0285">Flavoprotein</keyword>
<evidence type="ECO:0000256" key="8">
    <source>
        <dbReference type="ARBA" id="ARBA00023002"/>
    </source>
</evidence>
<comment type="similarity">
    <text evidence="3">Belongs to the FAD-dependent oxidoreductase 2 family. NadB subfamily.</text>
</comment>
<comment type="caution">
    <text evidence="10">The sequence shown here is derived from an EMBL/GenBank/DDBJ whole genome shotgun (WGS) entry which is preliminary data.</text>
</comment>
<proteinExistence type="inferred from homology"/>
<evidence type="ECO:0000256" key="6">
    <source>
        <dbReference type="ARBA" id="ARBA00022642"/>
    </source>
</evidence>
<dbReference type="Gene3D" id="3.90.700.10">
    <property type="entry name" value="Succinate dehydrogenase/fumarate reductase flavoprotein, catalytic domain"/>
    <property type="match status" value="1"/>
</dbReference>
<evidence type="ECO:0000256" key="5">
    <source>
        <dbReference type="ARBA" id="ARBA00022630"/>
    </source>
</evidence>
<dbReference type="EC" id="1.4.3.16" evidence="4"/>
<feature type="non-terminal residue" evidence="10">
    <location>
        <position position="1"/>
    </location>
</feature>
<dbReference type="GO" id="GO:0009435">
    <property type="term" value="P:NAD+ biosynthetic process"/>
    <property type="evidence" value="ECO:0007669"/>
    <property type="project" value="UniProtKB-UniPathway"/>
</dbReference>
<reference evidence="10 11" key="1">
    <citation type="journal article" date="2018" name="Front. Plant Sci.">
        <title>Red Clover (Trifolium pratense) and Zigzag Clover (T. medium) - A Picture of Genomic Similarities and Differences.</title>
        <authorList>
            <person name="Dluhosova J."/>
            <person name="Istvanek J."/>
            <person name="Nedelnik J."/>
            <person name="Repkova J."/>
        </authorList>
    </citation>
    <scope>NUCLEOTIDE SEQUENCE [LARGE SCALE GENOMIC DNA]</scope>
    <source>
        <strain evidence="11">cv. 10/8</strain>
        <tissue evidence="10">Leaf</tissue>
    </source>
</reference>
<dbReference type="InterPro" id="IPR036188">
    <property type="entry name" value="FAD/NAD-bd_sf"/>
</dbReference>
<dbReference type="EMBL" id="LXQA010099607">
    <property type="protein sequence ID" value="MCI16146.1"/>
    <property type="molecule type" value="Genomic_DNA"/>
</dbReference>
<dbReference type="SUPFAM" id="SSF51905">
    <property type="entry name" value="FAD/NAD(P)-binding domain"/>
    <property type="match status" value="1"/>
</dbReference>
<dbReference type="AlphaFoldDB" id="A0A392PXW0"/>
<dbReference type="PANTHER" id="PTHR42716">
    <property type="entry name" value="L-ASPARTATE OXIDASE"/>
    <property type="match status" value="1"/>
</dbReference>
<dbReference type="InterPro" id="IPR003953">
    <property type="entry name" value="FAD-dep_OxRdtase_2_FAD-bd"/>
</dbReference>
<dbReference type="InterPro" id="IPR005288">
    <property type="entry name" value="NadB"/>
</dbReference>
<dbReference type="Gene3D" id="3.50.50.60">
    <property type="entry name" value="FAD/NAD(P)-binding domain"/>
    <property type="match status" value="1"/>
</dbReference>
<dbReference type="Proteomes" id="UP000265520">
    <property type="component" value="Unassembled WGS sequence"/>
</dbReference>
<evidence type="ECO:0000256" key="1">
    <source>
        <dbReference type="ARBA" id="ARBA00001974"/>
    </source>
</evidence>
<comment type="cofactor">
    <cofactor evidence="1">
        <name>FAD</name>
        <dbReference type="ChEBI" id="CHEBI:57692"/>
    </cofactor>
</comment>
<keyword evidence="11" id="KW-1185">Reference proteome</keyword>
<feature type="domain" description="FAD-dependent oxidoreductase 2 FAD-binding" evidence="9">
    <location>
        <begin position="3"/>
        <end position="78"/>
    </location>
</feature>
<evidence type="ECO:0000313" key="10">
    <source>
        <dbReference type="EMBL" id="MCI16146.1"/>
    </source>
</evidence>
<dbReference type="UniPathway" id="UPA00253">
    <property type="reaction ID" value="UER00326"/>
</dbReference>